<name>A0A7W6BJ49_9SPHN</name>
<keyword evidence="2 5" id="KW-0479">Metal-binding</keyword>
<evidence type="ECO:0000256" key="2">
    <source>
        <dbReference type="ARBA" id="ARBA00022723"/>
    </source>
</evidence>
<dbReference type="PANTHER" id="PTHR10543:SF89">
    <property type="entry name" value="CAROTENOID 9,10(9',10')-CLEAVAGE DIOXYGENASE 1"/>
    <property type="match status" value="1"/>
</dbReference>
<accession>A0A7W6BJ49</accession>
<keyword evidence="4 5" id="KW-0408">Iron</keyword>
<dbReference type="GO" id="GO:0016121">
    <property type="term" value="P:carotene catabolic process"/>
    <property type="evidence" value="ECO:0007669"/>
    <property type="project" value="TreeGrafter"/>
</dbReference>
<feature type="binding site" evidence="5">
    <location>
        <position position="265"/>
    </location>
    <ligand>
        <name>Fe cation</name>
        <dbReference type="ChEBI" id="CHEBI:24875"/>
        <note>catalytic</note>
    </ligand>
</feature>
<evidence type="ECO:0000313" key="7">
    <source>
        <dbReference type="EMBL" id="MBB3926899.1"/>
    </source>
</evidence>
<evidence type="ECO:0000256" key="4">
    <source>
        <dbReference type="ARBA" id="ARBA00023004"/>
    </source>
</evidence>
<comment type="similarity">
    <text evidence="1 6">Belongs to the carotenoid oxygenase family.</text>
</comment>
<dbReference type="EC" id="1.13.11.-" evidence="6"/>
<dbReference type="PANTHER" id="PTHR10543">
    <property type="entry name" value="BETA-CAROTENE DIOXYGENASE"/>
    <property type="match status" value="1"/>
</dbReference>
<evidence type="ECO:0000256" key="1">
    <source>
        <dbReference type="ARBA" id="ARBA00006787"/>
    </source>
</evidence>
<dbReference type="InterPro" id="IPR004294">
    <property type="entry name" value="Carotenoid_Oase"/>
</dbReference>
<dbReference type="AlphaFoldDB" id="A0A7W6BJ49"/>
<evidence type="ECO:0000313" key="8">
    <source>
        <dbReference type="Proteomes" id="UP000571950"/>
    </source>
</evidence>
<dbReference type="RefSeq" id="WP_284278243.1">
    <property type="nucleotide sequence ID" value="NZ_BSPS01000062.1"/>
</dbReference>
<sequence>MEWCDYNLEVEGTIPDEINGAFFRAVPDPGFPPFIEKDTYISGDGMIGRFLIRGNRVDFAIRYIETDRYLAEKQANRALFGAYRNPYTDDPEVLGVERTVANTTPIWHGGRLFLTKEDGPAYEVDPLTLETIGKWDYHGQLRSRTMTAHVRIDPGSGEMFFFGYEAGGLATRDVAYCIADRDGNLVSEQWFEAPYCAMLHDFVVTENYALFPVFPTIADLDRIKAGGPHWVHHNDQPTWIGIMPRYGKVEEMRWVKGPNGLSAYHMMNGFDERASGSSLVHLDLNVMESNIFPFIREASGVDASPAEMRASLCRWTLDMNDLDKGWTERVIGPPGDMSRTAAKDQCRPYEIGYYACYDPAVGPPVTHSVVGAGFNTLIRVHVGSGESEALALGPDRSINEPIHIPARDPAHEGWLAAVVDTHSTMSSELWFVEAGNIKGGAIARVKLPFRLRPQIHGWWVPQEELDRAAVKAG</sequence>
<dbReference type="Proteomes" id="UP000571950">
    <property type="component" value="Unassembled WGS sequence"/>
</dbReference>
<keyword evidence="6 7" id="KW-0223">Dioxygenase</keyword>
<reference evidence="7 8" key="1">
    <citation type="submission" date="2020-08" db="EMBL/GenBank/DDBJ databases">
        <title>Genomic Encyclopedia of Type Strains, Phase IV (KMG-IV): sequencing the most valuable type-strain genomes for metagenomic binning, comparative biology and taxonomic classification.</title>
        <authorList>
            <person name="Goeker M."/>
        </authorList>
    </citation>
    <scope>NUCLEOTIDE SEQUENCE [LARGE SCALE GENOMIC DNA]</scope>
    <source>
        <strain evidence="7 8">DSM 26189</strain>
    </source>
</reference>
<evidence type="ECO:0000256" key="3">
    <source>
        <dbReference type="ARBA" id="ARBA00023002"/>
    </source>
</evidence>
<keyword evidence="8" id="KW-1185">Reference proteome</keyword>
<proteinExistence type="inferred from homology"/>
<dbReference type="GO" id="GO:0046872">
    <property type="term" value="F:metal ion binding"/>
    <property type="evidence" value="ECO:0007669"/>
    <property type="project" value="UniProtKB-KW"/>
</dbReference>
<gene>
    <name evidence="7" type="ORF">GGR43_002622</name>
</gene>
<dbReference type="Pfam" id="PF03055">
    <property type="entry name" value="RPE65"/>
    <property type="match status" value="1"/>
</dbReference>
<protein>
    <recommendedName>
        <fullName evidence="6">Dioxygenase</fullName>
        <ecNumber evidence="6">1.13.11.-</ecNumber>
    </recommendedName>
</protein>
<dbReference type="GO" id="GO:0010436">
    <property type="term" value="F:carotenoid dioxygenase activity"/>
    <property type="evidence" value="ECO:0007669"/>
    <property type="project" value="TreeGrafter"/>
</dbReference>
<feature type="binding site" evidence="5">
    <location>
        <position position="200"/>
    </location>
    <ligand>
        <name>Fe cation</name>
        <dbReference type="ChEBI" id="CHEBI:24875"/>
        <note>catalytic</note>
    </ligand>
</feature>
<evidence type="ECO:0000256" key="6">
    <source>
        <dbReference type="RuleBase" id="RU364048"/>
    </source>
</evidence>
<comment type="cofactor">
    <cofactor evidence="5 6">
        <name>Fe(2+)</name>
        <dbReference type="ChEBI" id="CHEBI:29033"/>
    </cofactor>
    <text evidence="5 6">Binds 1 Fe(2+) ion per subunit.</text>
</comment>
<evidence type="ECO:0000256" key="5">
    <source>
        <dbReference type="PIRSR" id="PIRSR604294-1"/>
    </source>
</evidence>
<feature type="binding site" evidence="5">
    <location>
        <position position="456"/>
    </location>
    <ligand>
        <name>Fe cation</name>
        <dbReference type="ChEBI" id="CHEBI:24875"/>
        <note>catalytic</note>
    </ligand>
</feature>
<feature type="binding site" evidence="5">
    <location>
        <position position="149"/>
    </location>
    <ligand>
        <name>Fe cation</name>
        <dbReference type="ChEBI" id="CHEBI:24875"/>
        <note>catalytic</note>
    </ligand>
</feature>
<dbReference type="EMBL" id="JACIDT010000008">
    <property type="protein sequence ID" value="MBB3926899.1"/>
    <property type="molecule type" value="Genomic_DNA"/>
</dbReference>
<comment type="caution">
    <text evidence="7">The sequence shown here is derived from an EMBL/GenBank/DDBJ whole genome shotgun (WGS) entry which is preliminary data.</text>
</comment>
<keyword evidence="3 6" id="KW-0560">Oxidoreductase</keyword>
<organism evidence="7 8">
    <name type="scientific">Sphingobium jiangsuense</name>
    <dbReference type="NCBI Taxonomy" id="870476"/>
    <lineage>
        <taxon>Bacteria</taxon>
        <taxon>Pseudomonadati</taxon>
        <taxon>Pseudomonadota</taxon>
        <taxon>Alphaproteobacteria</taxon>
        <taxon>Sphingomonadales</taxon>
        <taxon>Sphingomonadaceae</taxon>
        <taxon>Sphingobium</taxon>
    </lineage>
</organism>